<evidence type="ECO:0000256" key="3">
    <source>
        <dbReference type="ARBA" id="ARBA00017689"/>
    </source>
</evidence>
<dbReference type="GeneID" id="85227825"/>
<reference evidence="10" key="1">
    <citation type="submission" date="2023-03" db="EMBL/GenBank/DDBJ databases">
        <title>Mating type loci evolution in Malassezia.</title>
        <authorList>
            <person name="Coelho M.A."/>
        </authorList>
    </citation>
    <scope>NUCLEOTIDE SEQUENCE</scope>
    <source>
        <strain evidence="10">CBS 9431</strain>
    </source>
</reference>
<evidence type="ECO:0000313" key="11">
    <source>
        <dbReference type="Proteomes" id="UP001217754"/>
    </source>
</evidence>
<evidence type="ECO:0000256" key="8">
    <source>
        <dbReference type="ARBA" id="ARBA00023136"/>
    </source>
</evidence>
<feature type="compositionally biased region" description="Basic and acidic residues" evidence="9">
    <location>
        <begin position="106"/>
        <end position="120"/>
    </location>
</feature>
<dbReference type="InterPro" id="IPR022533">
    <property type="entry name" value="Cox20"/>
</dbReference>
<keyword evidence="6" id="KW-1133">Transmembrane helix</keyword>
<keyword evidence="11" id="KW-1185">Reference proteome</keyword>
<keyword evidence="5" id="KW-0999">Mitochondrion inner membrane</keyword>
<organism evidence="10 11">
    <name type="scientific">Malassezia japonica</name>
    <dbReference type="NCBI Taxonomy" id="223818"/>
    <lineage>
        <taxon>Eukaryota</taxon>
        <taxon>Fungi</taxon>
        <taxon>Dikarya</taxon>
        <taxon>Basidiomycota</taxon>
        <taxon>Ustilaginomycotina</taxon>
        <taxon>Malasseziomycetes</taxon>
        <taxon>Malasseziales</taxon>
        <taxon>Malasseziaceae</taxon>
        <taxon>Malassezia</taxon>
    </lineage>
</organism>
<keyword evidence="8" id="KW-0472">Membrane</keyword>
<protein>
    <recommendedName>
        <fullName evidence="3">Cytochrome c oxidase assembly protein COX20, mitochondrial</fullName>
    </recommendedName>
</protein>
<accession>A0AAF0F739</accession>
<dbReference type="Pfam" id="PF12597">
    <property type="entry name" value="Cox20"/>
    <property type="match status" value="1"/>
</dbReference>
<evidence type="ECO:0000256" key="2">
    <source>
        <dbReference type="ARBA" id="ARBA00009575"/>
    </source>
</evidence>
<dbReference type="PANTHER" id="PTHR31586:SF1">
    <property type="entry name" value="CYTOCHROME C OXIDASE ASSEMBLY PROTEIN COX20, MITOCHONDRIAL"/>
    <property type="match status" value="1"/>
</dbReference>
<dbReference type="RefSeq" id="XP_060124076.1">
    <property type="nucleotide sequence ID" value="XM_060268093.1"/>
</dbReference>
<keyword evidence="7" id="KW-0496">Mitochondrion</keyword>
<name>A0AAF0F739_9BASI</name>
<evidence type="ECO:0000256" key="1">
    <source>
        <dbReference type="ARBA" id="ARBA00004273"/>
    </source>
</evidence>
<evidence type="ECO:0000313" key="10">
    <source>
        <dbReference type="EMBL" id="WFD41179.1"/>
    </source>
</evidence>
<feature type="region of interest" description="Disordered" evidence="9">
    <location>
        <begin position="106"/>
        <end position="133"/>
    </location>
</feature>
<evidence type="ECO:0000256" key="7">
    <source>
        <dbReference type="ARBA" id="ARBA00023128"/>
    </source>
</evidence>
<dbReference type="EMBL" id="CP119966">
    <property type="protein sequence ID" value="WFD41179.1"/>
    <property type="molecule type" value="Genomic_DNA"/>
</dbReference>
<dbReference type="AlphaFoldDB" id="A0AAF0F739"/>
<comment type="similarity">
    <text evidence="2">Belongs to the COX20 family.</text>
</comment>
<proteinExistence type="inferred from homology"/>
<sequence>MAEDNASRLTTGAREAPKSTSFALLEAFQNTSFSELVQRLPHIPCARSSLLFGMASGASVGVIQVFAGRGISRATNWAVGSFLFVSVVGWETCRRQRAAEQARLKHIMSEHARRREERGQAPDPSPPLSARHV</sequence>
<dbReference type="GO" id="GO:0033617">
    <property type="term" value="P:mitochondrial respiratory chain complex IV assembly"/>
    <property type="evidence" value="ECO:0007669"/>
    <property type="project" value="InterPro"/>
</dbReference>
<gene>
    <name evidence="10" type="ORF">MJAP1_004174</name>
</gene>
<comment type="subcellular location">
    <subcellularLocation>
        <location evidence="1">Mitochondrion inner membrane</location>
    </subcellularLocation>
</comment>
<dbReference type="Proteomes" id="UP001217754">
    <property type="component" value="Chromosome 9"/>
</dbReference>
<keyword evidence="4" id="KW-0812">Transmembrane</keyword>
<evidence type="ECO:0000256" key="4">
    <source>
        <dbReference type="ARBA" id="ARBA00022692"/>
    </source>
</evidence>
<dbReference type="PANTHER" id="PTHR31586">
    <property type="entry name" value="CYTOCHROME C OXIDASE PROTEIN 20"/>
    <property type="match status" value="1"/>
</dbReference>
<evidence type="ECO:0000256" key="6">
    <source>
        <dbReference type="ARBA" id="ARBA00022989"/>
    </source>
</evidence>
<dbReference type="GO" id="GO:0005743">
    <property type="term" value="C:mitochondrial inner membrane"/>
    <property type="evidence" value="ECO:0007669"/>
    <property type="project" value="UniProtKB-SubCell"/>
</dbReference>
<evidence type="ECO:0000256" key="9">
    <source>
        <dbReference type="SAM" id="MobiDB-lite"/>
    </source>
</evidence>
<evidence type="ECO:0000256" key="5">
    <source>
        <dbReference type="ARBA" id="ARBA00022792"/>
    </source>
</evidence>